<sequence>MKVYKLENLAAGGYCYYDDVEALKEEFVDNETGDEWHIIVEEMDEETYNNLPEFQGW</sequence>
<proteinExistence type="predicted"/>
<dbReference type="EMBL" id="MT141947">
    <property type="protein sequence ID" value="QJA72389.1"/>
    <property type="molecule type" value="Genomic_DNA"/>
</dbReference>
<name>A0A6M3JQG5_9ZZZZ</name>
<organism evidence="1">
    <name type="scientific">viral metagenome</name>
    <dbReference type="NCBI Taxonomy" id="1070528"/>
    <lineage>
        <taxon>unclassified sequences</taxon>
        <taxon>metagenomes</taxon>
        <taxon>organismal metagenomes</taxon>
    </lineage>
</organism>
<gene>
    <name evidence="1" type="ORF">MM415A02778_0014</name>
</gene>
<evidence type="ECO:0000313" key="1">
    <source>
        <dbReference type="EMBL" id="QJA72389.1"/>
    </source>
</evidence>
<reference evidence="1" key="1">
    <citation type="submission" date="2020-03" db="EMBL/GenBank/DDBJ databases">
        <title>The deep terrestrial virosphere.</title>
        <authorList>
            <person name="Holmfeldt K."/>
            <person name="Nilsson E."/>
            <person name="Simone D."/>
            <person name="Lopez-Fernandez M."/>
            <person name="Wu X."/>
            <person name="de Brujin I."/>
            <person name="Lundin D."/>
            <person name="Andersson A."/>
            <person name="Bertilsson S."/>
            <person name="Dopson M."/>
        </authorList>
    </citation>
    <scope>NUCLEOTIDE SEQUENCE</scope>
    <source>
        <strain evidence="1">MM415A02778</strain>
    </source>
</reference>
<dbReference type="AlphaFoldDB" id="A0A6M3JQG5"/>
<accession>A0A6M3JQG5</accession>
<protein>
    <submittedName>
        <fullName evidence="1">Uncharacterized protein</fullName>
    </submittedName>
</protein>